<protein>
    <recommendedName>
        <fullName evidence="4">DUF4381 domain-containing protein</fullName>
    </recommendedName>
</protein>
<dbReference type="OrthoDB" id="7031458at2"/>
<evidence type="ECO:0000313" key="3">
    <source>
        <dbReference type="Proteomes" id="UP000243207"/>
    </source>
</evidence>
<feature type="transmembrane region" description="Helical" evidence="1">
    <location>
        <begin position="26"/>
        <end position="45"/>
    </location>
</feature>
<evidence type="ECO:0008006" key="4">
    <source>
        <dbReference type="Google" id="ProtNLM"/>
    </source>
</evidence>
<dbReference type="RefSeq" id="WP_093392738.1">
    <property type="nucleotide sequence ID" value="NZ_LT629736.1"/>
</dbReference>
<keyword evidence="3" id="KW-1185">Reference proteome</keyword>
<evidence type="ECO:0000256" key="1">
    <source>
        <dbReference type="SAM" id="Phobius"/>
    </source>
</evidence>
<reference evidence="3" key="1">
    <citation type="submission" date="2016-10" db="EMBL/GenBank/DDBJ databases">
        <authorList>
            <person name="Varghese N."/>
            <person name="Submissions S."/>
        </authorList>
    </citation>
    <scope>NUCLEOTIDE SEQUENCE [LARGE SCALE GENOMIC DNA]</scope>
    <source>
        <strain evidence="3">NRRL B-51270</strain>
    </source>
</reference>
<dbReference type="Pfam" id="PF14316">
    <property type="entry name" value="DUF4381"/>
    <property type="match status" value="1"/>
</dbReference>
<dbReference type="EMBL" id="LT629736">
    <property type="protein sequence ID" value="SDS43125.1"/>
    <property type="molecule type" value="Genomic_DNA"/>
</dbReference>
<keyword evidence="1" id="KW-0472">Membrane</keyword>
<keyword evidence="1" id="KW-0812">Transmembrane</keyword>
<keyword evidence="1" id="KW-1133">Transmembrane helix</keyword>
<dbReference type="InterPro" id="IPR025489">
    <property type="entry name" value="DUF4381"/>
</dbReference>
<evidence type="ECO:0000313" key="2">
    <source>
        <dbReference type="EMBL" id="SDS43125.1"/>
    </source>
</evidence>
<proteinExistence type="predicted"/>
<sequence>MNETLAQQLLHPAAPPPISWWPLAPGWWLLIAFGLLLCMSAPLLVRAVRRRREQRTQAQQALARIDPQLGDREWLAAHNTLIKRVLKARGREEATRLYGEPWLDFLCESCPRVQRGALQPLAGELYRPSAHLTQSQRKALVLELQRWMRQQHV</sequence>
<gene>
    <name evidence="2" type="ORF">SAMN05216421_1512</name>
</gene>
<dbReference type="Proteomes" id="UP000243207">
    <property type="component" value="Chromosome I"/>
</dbReference>
<dbReference type="AlphaFoldDB" id="A0A1H1S529"/>
<accession>A0A1H1S529</accession>
<organism evidence="2 3">
    <name type="scientific">Halopseudomonas xinjiangensis</name>
    <dbReference type="NCBI Taxonomy" id="487184"/>
    <lineage>
        <taxon>Bacteria</taxon>
        <taxon>Pseudomonadati</taxon>
        <taxon>Pseudomonadota</taxon>
        <taxon>Gammaproteobacteria</taxon>
        <taxon>Pseudomonadales</taxon>
        <taxon>Pseudomonadaceae</taxon>
        <taxon>Halopseudomonas</taxon>
    </lineage>
</organism>
<name>A0A1H1S529_9GAMM</name>
<dbReference type="STRING" id="487184.SAMN05216421_1512"/>